<dbReference type="Pfam" id="PF00127">
    <property type="entry name" value="Copper-bind"/>
    <property type="match status" value="1"/>
</dbReference>
<dbReference type="Gene3D" id="2.60.40.420">
    <property type="entry name" value="Cupredoxins - blue copper proteins"/>
    <property type="match status" value="1"/>
</dbReference>
<evidence type="ECO:0000256" key="2">
    <source>
        <dbReference type="ARBA" id="ARBA00004418"/>
    </source>
</evidence>
<reference evidence="10 11" key="1">
    <citation type="submission" date="2024-07" db="EMBL/GenBank/DDBJ databases">
        <title>Marimonas sp.nov., isolated from tidal-flat sediment.</title>
        <authorList>
            <person name="Jayan J.N."/>
            <person name="Lee S.S."/>
        </authorList>
    </citation>
    <scope>NUCLEOTIDE SEQUENCE [LARGE SCALE GENOMIC DNA]</scope>
    <source>
        <strain evidence="10 11">MJW-29</strain>
    </source>
</reference>
<name>A0ABV3RVX8_9RHOB</name>
<feature type="chain" id="PRO_5047144137" evidence="8">
    <location>
        <begin position="21"/>
        <end position="147"/>
    </location>
</feature>
<dbReference type="InterPro" id="IPR008972">
    <property type="entry name" value="Cupredoxin"/>
</dbReference>
<dbReference type="PRINTS" id="PR00156">
    <property type="entry name" value="COPPERBLUE"/>
</dbReference>
<organism evidence="10 11">
    <name type="scientific">Sulfitobacter sediminis</name>
    <dbReference type="NCBI Taxonomy" id="3234186"/>
    <lineage>
        <taxon>Bacteria</taxon>
        <taxon>Pseudomonadati</taxon>
        <taxon>Pseudomonadota</taxon>
        <taxon>Alphaproteobacteria</taxon>
        <taxon>Rhodobacterales</taxon>
        <taxon>Roseobacteraceae</taxon>
        <taxon>Sulfitobacter</taxon>
    </lineage>
</organism>
<sequence>MKRLLMSAVASIALAAPAFADVIEIEMLNRTDDGRVMAFSQELIVAEVGDIIRFIPTDRGHNAQSVDGAIPEGQEGFKGRINQEVEFEITAPGLTAVVCQPHVSVGMAALIVAGGDTSNAEAVLDARIRGKAGDKIEELVAQAQENS</sequence>
<gene>
    <name evidence="10" type="ORF">AB2B41_21475</name>
</gene>
<comment type="caution">
    <text evidence="10">The sequence shown here is derived from an EMBL/GenBank/DDBJ whole genome shotgun (WGS) entry which is preliminary data.</text>
</comment>
<feature type="domain" description="Blue (type 1) copper" evidence="9">
    <location>
        <begin position="26"/>
        <end position="112"/>
    </location>
</feature>
<keyword evidence="11" id="KW-1185">Reference proteome</keyword>
<evidence type="ECO:0000256" key="8">
    <source>
        <dbReference type="SAM" id="SignalP"/>
    </source>
</evidence>
<evidence type="ECO:0000256" key="7">
    <source>
        <dbReference type="ARBA" id="ARBA00023008"/>
    </source>
</evidence>
<comment type="subcellular location">
    <subcellularLocation>
        <location evidence="2">Periplasm</location>
    </subcellularLocation>
</comment>
<dbReference type="PRINTS" id="PR00155">
    <property type="entry name" value="AMICYANIN"/>
</dbReference>
<comment type="cofactor">
    <cofactor evidence="1">
        <name>Cu cation</name>
        <dbReference type="ChEBI" id="CHEBI:23378"/>
    </cofactor>
</comment>
<dbReference type="EMBL" id="JBFNXX010000035">
    <property type="protein sequence ID" value="MEW9922183.1"/>
    <property type="molecule type" value="Genomic_DNA"/>
</dbReference>
<keyword evidence="4" id="KW-0479">Metal-binding</keyword>
<evidence type="ECO:0000256" key="1">
    <source>
        <dbReference type="ARBA" id="ARBA00001935"/>
    </source>
</evidence>
<dbReference type="RefSeq" id="WP_367879880.1">
    <property type="nucleotide sequence ID" value="NZ_JBFNXX010000035.1"/>
</dbReference>
<protein>
    <submittedName>
        <fullName evidence="10">Plastocyanin/azurin family copper-binding protein</fullName>
    </submittedName>
</protein>
<feature type="signal peptide" evidence="8">
    <location>
        <begin position="1"/>
        <end position="20"/>
    </location>
</feature>
<keyword evidence="3" id="KW-0813">Transport</keyword>
<evidence type="ECO:0000256" key="4">
    <source>
        <dbReference type="ARBA" id="ARBA00022723"/>
    </source>
</evidence>
<evidence type="ECO:0000256" key="5">
    <source>
        <dbReference type="ARBA" id="ARBA00022764"/>
    </source>
</evidence>
<evidence type="ECO:0000313" key="10">
    <source>
        <dbReference type="EMBL" id="MEW9922183.1"/>
    </source>
</evidence>
<keyword evidence="7" id="KW-0186">Copper</keyword>
<evidence type="ECO:0000313" key="11">
    <source>
        <dbReference type="Proteomes" id="UP001556098"/>
    </source>
</evidence>
<evidence type="ECO:0000256" key="3">
    <source>
        <dbReference type="ARBA" id="ARBA00022448"/>
    </source>
</evidence>
<keyword evidence="5" id="KW-0574">Periplasm</keyword>
<keyword evidence="6" id="KW-0249">Electron transport</keyword>
<dbReference type="InterPro" id="IPR002386">
    <property type="entry name" value="Amicyanin/Pseudoazurin"/>
</dbReference>
<evidence type="ECO:0000259" key="9">
    <source>
        <dbReference type="Pfam" id="PF00127"/>
    </source>
</evidence>
<keyword evidence="8" id="KW-0732">Signal</keyword>
<dbReference type="Proteomes" id="UP001556098">
    <property type="component" value="Unassembled WGS sequence"/>
</dbReference>
<dbReference type="InterPro" id="IPR000923">
    <property type="entry name" value="BlueCu_1"/>
</dbReference>
<evidence type="ECO:0000256" key="6">
    <source>
        <dbReference type="ARBA" id="ARBA00022982"/>
    </source>
</evidence>
<dbReference type="SUPFAM" id="SSF49503">
    <property type="entry name" value="Cupredoxins"/>
    <property type="match status" value="1"/>
</dbReference>
<accession>A0ABV3RVX8</accession>
<proteinExistence type="predicted"/>
<dbReference type="InterPro" id="IPR001235">
    <property type="entry name" value="Copper_blue_Plastocyanin"/>
</dbReference>